<organism evidence="2 3">
    <name type="scientific">Aquicella lusitana</name>
    <dbReference type="NCBI Taxonomy" id="254246"/>
    <lineage>
        <taxon>Bacteria</taxon>
        <taxon>Pseudomonadati</taxon>
        <taxon>Pseudomonadota</taxon>
        <taxon>Gammaproteobacteria</taxon>
        <taxon>Legionellales</taxon>
        <taxon>Coxiellaceae</taxon>
        <taxon>Aquicella</taxon>
    </lineage>
</organism>
<dbReference type="EMBL" id="QQAX01000019">
    <property type="protein sequence ID" value="RDI41488.1"/>
    <property type="molecule type" value="Genomic_DNA"/>
</dbReference>
<gene>
    <name evidence="2" type="ORF">C8D86_1196</name>
</gene>
<dbReference type="AlphaFoldDB" id="A0A370GCG7"/>
<feature type="compositionally biased region" description="Basic and acidic residues" evidence="1">
    <location>
        <begin position="1"/>
        <end position="12"/>
    </location>
</feature>
<sequence length="25" mass="2802">MMANHRAREDSNLRPLASETNTLSS</sequence>
<proteinExistence type="predicted"/>
<feature type="region of interest" description="Disordered" evidence="1">
    <location>
        <begin position="1"/>
        <end position="25"/>
    </location>
</feature>
<keyword evidence="3" id="KW-1185">Reference proteome</keyword>
<evidence type="ECO:0000313" key="2">
    <source>
        <dbReference type="EMBL" id="RDI41488.1"/>
    </source>
</evidence>
<comment type="caution">
    <text evidence="2">The sequence shown here is derived from an EMBL/GenBank/DDBJ whole genome shotgun (WGS) entry which is preliminary data.</text>
</comment>
<reference evidence="2 3" key="1">
    <citation type="submission" date="2018-07" db="EMBL/GenBank/DDBJ databases">
        <title>Genomic Encyclopedia of Type Strains, Phase IV (KMG-IV): sequencing the most valuable type-strain genomes for metagenomic binning, comparative biology and taxonomic classification.</title>
        <authorList>
            <person name="Goeker M."/>
        </authorList>
    </citation>
    <scope>NUCLEOTIDE SEQUENCE [LARGE SCALE GENOMIC DNA]</scope>
    <source>
        <strain evidence="2 3">DSM 16500</strain>
    </source>
</reference>
<dbReference type="Proteomes" id="UP000254720">
    <property type="component" value="Unassembled WGS sequence"/>
</dbReference>
<name>A0A370GCG7_9COXI</name>
<protein>
    <submittedName>
        <fullName evidence="2">Uncharacterized protein</fullName>
    </submittedName>
</protein>
<evidence type="ECO:0000256" key="1">
    <source>
        <dbReference type="SAM" id="MobiDB-lite"/>
    </source>
</evidence>
<accession>A0A370GCG7</accession>
<evidence type="ECO:0000313" key="3">
    <source>
        <dbReference type="Proteomes" id="UP000254720"/>
    </source>
</evidence>